<evidence type="ECO:0000313" key="2">
    <source>
        <dbReference type="EMBL" id="GGV95924.1"/>
    </source>
</evidence>
<proteinExistence type="predicted"/>
<keyword evidence="3" id="KW-1185">Reference proteome</keyword>
<feature type="region of interest" description="Disordered" evidence="1">
    <location>
        <begin position="130"/>
        <end position="152"/>
    </location>
</feature>
<name>A0ABQ2W7V2_9ACTN</name>
<comment type="caution">
    <text evidence="2">The sequence shown here is derived from an EMBL/GenBank/DDBJ whole genome shotgun (WGS) entry which is preliminary data.</text>
</comment>
<dbReference type="Proteomes" id="UP000660675">
    <property type="component" value="Unassembled WGS sequence"/>
</dbReference>
<gene>
    <name evidence="2" type="ORF">GCM10015535_64420</name>
</gene>
<accession>A0ABQ2W7V2</accession>
<feature type="compositionally biased region" description="Polar residues" evidence="1">
    <location>
        <begin position="133"/>
        <end position="142"/>
    </location>
</feature>
<organism evidence="2 3">
    <name type="scientific">Streptomyces gelaticus</name>
    <dbReference type="NCBI Taxonomy" id="285446"/>
    <lineage>
        <taxon>Bacteria</taxon>
        <taxon>Bacillati</taxon>
        <taxon>Actinomycetota</taxon>
        <taxon>Actinomycetes</taxon>
        <taxon>Kitasatosporales</taxon>
        <taxon>Streptomycetaceae</taxon>
        <taxon>Streptomyces</taxon>
    </lineage>
</organism>
<protein>
    <submittedName>
        <fullName evidence="2">Uncharacterized protein</fullName>
    </submittedName>
</protein>
<evidence type="ECO:0000313" key="3">
    <source>
        <dbReference type="Proteomes" id="UP000660675"/>
    </source>
</evidence>
<sequence length="152" mass="16400">MPESGLRPRNVWPPAWYKAEGAAVDCAARLEWYDASPVTGPQHSPDGANRARVQAVGCERDARRVAELFAWAEVPRPRPRSVPIRSTRQQTWMPCVRGRHGCSPARGMNGPAGFDGRLYGNRACTAAEADTVTEPTGANLAQANPERAPPGG</sequence>
<evidence type="ECO:0000256" key="1">
    <source>
        <dbReference type="SAM" id="MobiDB-lite"/>
    </source>
</evidence>
<reference evidence="3" key="1">
    <citation type="journal article" date="2019" name="Int. J. Syst. Evol. Microbiol.">
        <title>The Global Catalogue of Microorganisms (GCM) 10K type strain sequencing project: providing services to taxonomists for standard genome sequencing and annotation.</title>
        <authorList>
            <consortium name="The Broad Institute Genomics Platform"/>
            <consortium name="The Broad Institute Genome Sequencing Center for Infectious Disease"/>
            <person name="Wu L."/>
            <person name="Ma J."/>
        </authorList>
    </citation>
    <scope>NUCLEOTIDE SEQUENCE [LARGE SCALE GENOMIC DNA]</scope>
    <source>
        <strain evidence="3">JCM 4376</strain>
    </source>
</reference>
<dbReference type="EMBL" id="BMTF01000035">
    <property type="protein sequence ID" value="GGV95924.1"/>
    <property type="molecule type" value="Genomic_DNA"/>
</dbReference>